<protein>
    <submittedName>
        <fullName evidence="1">Uncharacterized protein</fullName>
    </submittedName>
</protein>
<accession>A0A1H6DV04</accession>
<evidence type="ECO:0000313" key="2">
    <source>
        <dbReference type="Proteomes" id="UP000236754"/>
    </source>
</evidence>
<gene>
    <name evidence="1" type="ORF">SAMN05216223_11986</name>
</gene>
<dbReference type="EMBL" id="FNVU01000019">
    <property type="protein sequence ID" value="SEG88536.1"/>
    <property type="molecule type" value="Genomic_DNA"/>
</dbReference>
<dbReference type="OrthoDB" id="3618826at2"/>
<dbReference type="RefSeq" id="WP_103889528.1">
    <property type="nucleotide sequence ID" value="NZ_FNVU01000019.1"/>
</dbReference>
<proteinExistence type="predicted"/>
<organism evidence="1 2">
    <name type="scientific">Actinacidiphila yanglinensis</name>
    <dbReference type="NCBI Taxonomy" id="310779"/>
    <lineage>
        <taxon>Bacteria</taxon>
        <taxon>Bacillati</taxon>
        <taxon>Actinomycetota</taxon>
        <taxon>Actinomycetes</taxon>
        <taxon>Kitasatosporales</taxon>
        <taxon>Streptomycetaceae</taxon>
        <taxon>Actinacidiphila</taxon>
    </lineage>
</organism>
<name>A0A1H6DV04_9ACTN</name>
<dbReference type="Proteomes" id="UP000236754">
    <property type="component" value="Unassembled WGS sequence"/>
</dbReference>
<reference evidence="1 2" key="1">
    <citation type="submission" date="2016-10" db="EMBL/GenBank/DDBJ databases">
        <authorList>
            <person name="de Groot N.N."/>
        </authorList>
    </citation>
    <scope>NUCLEOTIDE SEQUENCE [LARGE SCALE GENOMIC DNA]</scope>
    <source>
        <strain evidence="1 2">CGMCC 4.2023</strain>
    </source>
</reference>
<evidence type="ECO:0000313" key="1">
    <source>
        <dbReference type="EMBL" id="SEG88536.1"/>
    </source>
</evidence>
<sequence length="157" mass="17916">MGASGWDYVTPYRGSVEATLEALHEEVFQERYGDGEEYASREELYEDEEFMGEEGTHSILDVRWTTGSTVPDQEADYFTVRPLTNARLVHHFGTDRPTVEQYQDAMARAHEAMRTRNPMEEDTTLLGEDRMRWTGVYVVLHTEGQPSHVGFFGSSGD</sequence>
<dbReference type="AlphaFoldDB" id="A0A1H6DV04"/>
<keyword evidence="2" id="KW-1185">Reference proteome</keyword>